<protein>
    <submittedName>
        <fullName evidence="2">Uncharacterized protein</fullName>
    </submittedName>
</protein>
<evidence type="ECO:0000313" key="2">
    <source>
        <dbReference type="EMBL" id="TXG78657.1"/>
    </source>
</evidence>
<feature type="region of interest" description="Disordered" evidence="1">
    <location>
        <begin position="55"/>
        <end position="74"/>
    </location>
</feature>
<evidence type="ECO:0000313" key="3">
    <source>
        <dbReference type="Proteomes" id="UP000321026"/>
    </source>
</evidence>
<comment type="caution">
    <text evidence="2">The sequence shown here is derived from an EMBL/GenBank/DDBJ whole genome shotgun (WGS) entry which is preliminary data.</text>
</comment>
<dbReference type="Proteomes" id="UP000321026">
    <property type="component" value="Unassembled WGS sequence"/>
</dbReference>
<evidence type="ECO:0000256" key="1">
    <source>
        <dbReference type="SAM" id="MobiDB-lite"/>
    </source>
</evidence>
<dbReference type="EMBL" id="SSDS01000009">
    <property type="protein sequence ID" value="TXG78657.1"/>
    <property type="molecule type" value="Genomic_DNA"/>
</dbReference>
<sequence>MALAPKEFPTPSTLTRRDRLMKLNSEGRSPVVFFPALEIDAHEATHEVDIPQPVALIPGRDGKRGKREKITPEEARQIAEIQRELLLQ</sequence>
<dbReference type="AlphaFoldDB" id="A0A5C7JB01"/>
<gene>
    <name evidence="2" type="ORF">E6Q11_00640</name>
</gene>
<name>A0A5C7JB01_9BACT</name>
<proteinExistence type="predicted"/>
<reference evidence="2 3" key="1">
    <citation type="submission" date="2018-09" db="EMBL/GenBank/DDBJ databases">
        <title>Metagenome Assembled Genomes from an Advanced Water Purification Facility.</title>
        <authorList>
            <person name="Stamps B.W."/>
            <person name="Spear J.R."/>
        </authorList>
    </citation>
    <scope>NUCLEOTIDE SEQUENCE [LARGE SCALE GENOMIC DNA]</scope>
    <source>
        <strain evidence="2">Bin_63_2</strain>
    </source>
</reference>
<accession>A0A5C7JB01</accession>
<organism evidence="2 3">
    <name type="scientific">Candidatus Dojkabacteria bacterium</name>
    <dbReference type="NCBI Taxonomy" id="2099670"/>
    <lineage>
        <taxon>Bacteria</taxon>
        <taxon>Candidatus Dojkabacteria</taxon>
    </lineage>
</organism>